<evidence type="ECO:0000313" key="1">
    <source>
        <dbReference type="EMBL" id="BCR03231.1"/>
    </source>
</evidence>
<dbReference type="Proteomes" id="UP001319827">
    <property type="component" value="Chromosome"/>
</dbReference>
<reference evidence="1 2" key="2">
    <citation type="journal article" date="2021" name="Int. J. Syst. Evol. Microbiol.">
        <title>Isolation and Polyphasic Characterization of Desulfuromonas versatilis sp. Nov., an Electrogenic Bacteria Capable of Versatile Metabolism Isolated from a Graphene Oxide-Reducing Enrichment Culture.</title>
        <authorList>
            <person name="Xie L."/>
            <person name="Yoshida N."/>
            <person name="Ishii S."/>
            <person name="Meng L."/>
        </authorList>
    </citation>
    <scope>NUCLEOTIDE SEQUENCE [LARGE SCALE GENOMIC DNA]</scope>
    <source>
        <strain evidence="1 2">NIT-T3</strain>
    </source>
</reference>
<evidence type="ECO:0008006" key="3">
    <source>
        <dbReference type="Google" id="ProtNLM"/>
    </source>
</evidence>
<organism evidence="1 2">
    <name type="scientific">Desulfuromonas versatilis</name>
    <dbReference type="NCBI Taxonomy" id="2802975"/>
    <lineage>
        <taxon>Bacteria</taxon>
        <taxon>Pseudomonadati</taxon>
        <taxon>Thermodesulfobacteriota</taxon>
        <taxon>Desulfuromonadia</taxon>
        <taxon>Desulfuromonadales</taxon>
        <taxon>Desulfuromonadaceae</taxon>
        <taxon>Desulfuromonas</taxon>
    </lineage>
</organism>
<gene>
    <name evidence="1" type="ORF">DESUT3_03000</name>
</gene>
<accession>A0ABM8HNW4</accession>
<dbReference type="RefSeq" id="WP_221250715.1">
    <property type="nucleotide sequence ID" value="NZ_AP024355.1"/>
</dbReference>
<dbReference type="EMBL" id="AP024355">
    <property type="protein sequence ID" value="BCR03231.1"/>
    <property type="molecule type" value="Genomic_DNA"/>
</dbReference>
<dbReference type="InterPro" id="IPR021482">
    <property type="entry name" value="DUF3135"/>
</dbReference>
<keyword evidence="2" id="KW-1185">Reference proteome</keyword>
<evidence type="ECO:0000313" key="2">
    <source>
        <dbReference type="Proteomes" id="UP001319827"/>
    </source>
</evidence>
<name>A0ABM8HNW4_9BACT</name>
<reference evidence="1 2" key="1">
    <citation type="journal article" date="2016" name="C (Basel)">
        <title>Selective Growth of and Electricity Production by Marine Exoelectrogenic Bacteria in Self-Aggregated Hydrogel of Microbially Reduced Graphene Oxide.</title>
        <authorList>
            <person name="Yoshida N."/>
            <person name="Goto Y."/>
            <person name="Miyata Y."/>
        </authorList>
    </citation>
    <scope>NUCLEOTIDE SEQUENCE [LARGE SCALE GENOMIC DNA]</scope>
    <source>
        <strain evidence="1 2">NIT-T3</strain>
    </source>
</reference>
<sequence length="119" mass="13690">MGTAIRGSKTDQALARLAGLYQRDPAAFEVAARELIRATIEEFPPEHRERAYGIQFQLDARLSRYRDPLVRMNVMVEIFWEQFAEFRRVLNDPLGVIAEREKSRRSAQVLPMRRGGGLS</sequence>
<dbReference type="Pfam" id="PF11333">
    <property type="entry name" value="DUF3135"/>
    <property type="match status" value="1"/>
</dbReference>
<protein>
    <recommendedName>
        <fullName evidence="3">DUF3135 domain-containing protein</fullName>
    </recommendedName>
</protein>
<proteinExistence type="predicted"/>